<keyword evidence="2" id="KW-1185">Reference proteome</keyword>
<evidence type="ECO:0000313" key="2">
    <source>
        <dbReference type="Proteomes" id="UP001057291"/>
    </source>
</evidence>
<evidence type="ECO:0000313" key="1">
    <source>
        <dbReference type="EMBL" id="GIM44527.1"/>
    </source>
</evidence>
<comment type="caution">
    <text evidence="1">The sequence shown here is derived from an EMBL/GenBank/DDBJ whole genome shotgun (WGS) entry which is preliminary data.</text>
</comment>
<accession>A0AAV4L9Q9</accession>
<dbReference type="Proteomes" id="UP001057291">
    <property type="component" value="Unassembled WGS sequence"/>
</dbReference>
<dbReference type="RefSeq" id="WP_282197800.1">
    <property type="nucleotide sequence ID" value="NZ_BOQE01000001.1"/>
</dbReference>
<organism evidence="1 2">
    <name type="scientific">Collibacillus ludicampi</name>
    <dbReference type="NCBI Taxonomy" id="2771369"/>
    <lineage>
        <taxon>Bacteria</taxon>
        <taxon>Bacillati</taxon>
        <taxon>Bacillota</taxon>
        <taxon>Bacilli</taxon>
        <taxon>Bacillales</taxon>
        <taxon>Alicyclobacillaceae</taxon>
        <taxon>Collibacillus</taxon>
    </lineage>
</organism>
<sequence length="73" mass="8275">MIRVNDEWVGQAEPNLRRDDKLDRCVELASILVDSYNTYLELAADCDDDDSVLHVKRLVERIAKTVGRATTAI</sequence>
<reference evidence="1" key="1">
    <citation type="journal article" date="2023" name="Int. J. Syst. Evol. Microbiol.">
        <title>Collibacillus ludicampi gen. nov., sp. nov., a new soil bacterium of the family Alicyclobacillaceae.</title>
        <authorList>
            <person name="Jojima T."/>
            <person name="Ioku Y."/>
            <person name="Fukuta Y."/>
            <person name="Shirasaka N."/>
            <person name="Matsumura Y."/>
            <person name="Mori M."/>
        </authorList>
    </citation>
    <scope>NUCLEOTIDE SEQUENCE</scope>
    <source>
        <strain evidence="1">TP075</strain>
    </source>
</reference>
<name>A0AAV4L9Q9_9BACL</name>
<dbReference type="EMBL" id="BOQE01000001">
    <property type="protein sequence ID" value="GIM44527.1"/>
    <property type="molecule type" value="Genomic_DNA"/>
</dbReference>
<proteinExistence type="predicted"/>
<dbReference type="AlphaFoldDB" id="A0AAV4L9Q9"/>
<gene>
    <name evidence="1" type="ORF">DNHGIG_00760</name>
</gene>
<protein>
    <submittedName>
        <fullName evidence="1">Uncharacterized protein</fullName>
    </submittedName>
</protein>